<reference evidence="1 2" key="1">
    <citation type="submission" date="2020-04" db="EMBL/GenBank/DDBJ databases">
        <title>Genome sequencing of novel species.</title>
        <authorList>
            <person name="Heo J."/>
            <person name="Kim S.-J."/>
            <person name="Kim J.-S."/>
            <person name="Hong S.-B."/>
            <person name="Kwon S.-W."/>
        </authorList>
    </citation>
    <scope>NUCLEOTIDE SEQUENCE [LARGE SCALE GENOMIC DNA]</scope>
    <source>
        <strain evidence="1 2">GN2-R2</strain>
    </source>
</reference>
<organism evidence="1 2">
    <name type="scientific">Massilia forsythiae</name>
    <dbReference type="NCBI Taxonomy" id="2728020"/>
    <lineage>
        <taxon>Bacteria</taxon>
        <taxon>Pseudomonadati</taxon>
        <taxon>Pseudomonadota</taxon>
        <taxon>Betaproteobacteria</taxon>
        <taxon>Burkholderiales</taxon>
        <taxon>Oxalobacteraceae</taxon>
        <taxon>Telluria group</taxon>
        <taxon>Massilia</taxon>
    </lineage>
</organism>
<dbReference type="AlphaFoldDB" id="A0A7Z2VZY4"/>
<dbReference type="RefSeq" id="WP_170204401.1">
    <property type="nucleotide sequence ID" value="NZ_CP051685.1"/>
</dbReference>
<evidence type="ECO:0000313" key="1">
    <source>
        <dbReference type="EMBL" id="QJE02314.1"/>
    </source>
</evidence>
<dbReference type="KEGG" id="mfy:HH212_21705"/>
<evidence type="ECO:0000313" key="2">
    <source>
        <dbReference type="Proteomes" id="UP000502415"/>
    </source>
</evidence>
<accession>A0A7Z2VZY4</accession>
<dbReference type="EMBL" id="CP051685">
    <property type="protein sequence ID" value="QJE02314.1"/>
    <property type="molecule type" value="Genomic_DNA"/>
</dbReference>
<proteinExistence type="predicted"/>
<protein>
    <submittedName>
        <fullName evidence="1">Uncharacterized protein</fullName>
    </submittedName>
</protein>
<gene>
    <name evidence="1" type="ORF">HH212_21705</name>
</gene>
<keyword evidence="2" id="KW-1185">Reference proteome</keyword>
<dbReference type="Proteomes" id="UP000502415">
    <property type="component" value="Chromosome"/>
</dbReference>
<sequence>MSKTSVAGPARPDGAARRRGARLGAMPATLLAPLALLGVCAATGAAACPERLPPDLSIAAIGQDVSIDGLRMSILRVQAAAPAEEVLAKVETQWQALGFAARRRTVSGWRVLSVAGPQCLATLQLAGQSGASGYFARSRPDPGPSPMAAAARALLPAGVRVDSTVSSSDDGRRGVVISMTAAGSPERLRQQIGARLLGEKWPAPRSHTVRNAATGVTAWFLSAQRRRAQFELVAWRERDTQAVMTLAEAP</sequence>
<name>A0A7Z2VZY4_9BURK</name>